<dbReference type="GO" id="GO:0071949">
    <property type="term" value="F:FAD binding"/>
    <property type="evidence" value="ECO:0007669"/>
    <property type="project" value="InterPro"/>
</dbReference>
<dbReference type="GO" id="GO:0003885">
    <property type="term" value="F:D-arabinono-1,4-lactone oxidase activity"/>
    <property type="evidence" value="ECO:0007669"/>
    <property type="project" value="InterPro"/>
</dbReference>
<dbReference type="PROSITE" id="PS51387">
    <property type="entry name" value="FAD_PCMH"/>
    <property type="match status" value="1"/>
</dbReference>
<evidence type="ECO:0000256" key="1">
    <source>
        <dbReference type="ARBA" id="ARBA00023002"/>
    </source>
</evidence>
<dbReference type="Gene3D" id="1.10.45.10">
    <property type="entry name" value="Vanillyl-alcohol Oxidase, Chain A, domain 4"/>
    <property type="match status" value="1"/>
</dbReference>
<protein>
    <submittedName>
        <fullName evidence="3">Xylitol oxidase</fullName>
    </submittedName>
</protein>
<dbReference type="Gene3D" id="3.30.70.2520">
    <property type="match status" value="1"/>
</dbReference>
<dbReference type="Gene3D" id="3.30.70.2530">
    <property type="match status" value="1"/>
</dbReference>
<dbReference type="InterPro" id="IPR007173">
    <property type="entry name" value="ALO_C"/>
</dbReference>
<accession>A0A4R2JM13</accession>
<dbReference type="InterPro" id="IPR016169">
    <property type="entry name" value="FAD-bd_PCMH_sub2"/>
</dbReference>
<dbReference type="GO" id="GO:0016020">
    <property type="term" value="C:membrane"/>
    <property type="evidence" value="ECO:0007669"/>
    <property type="project" value="InterPro"/>
</dbReference>
<proteinExistence type="predicted"/>
<gene>
    <name evidence="3" type="ORF">EV192_108525</name>
</gene>
<evidence type="ECO:0000259" key="2">
    <source>
        <dbReference type="PROSITE" id="PS51387"/>
    </source>
</evidence>
<dbReference type="InterPro" id="IPR016171">
    <property type="entry name" value="Vanillyl_alc_oxidase_C-sub2"/>
</dbReference>
<dbReference type="RefSeq" id="WP_132122977.1">
    <property type="nucleotide sequence ID" value="NZ_SLWS01000008.1"/>
</dbReference>
<reference evidence="3 4" key="1">
    <citation type="submission" date="2019-03" db="EMBL/GenBank/DDBJ databases">
        <title>Genomic Encyclopedia of Type Strains, Phase IV (KMG-IV): sequencing the most valuable type-strain genomes for metagenomic binning, comparative biology and taxonomic classification.</title>
        <authorList>
            <person name="Goeker M."/>
        </authorList>
    </citation>
    <scope>NUCLEOTIDE SEQUENCE [LARGE SCALE GENOMIC DNA]</scope>
    <source>
        <strain evidence="3 4">DSM 45934</strain>
    </source>
</reference>
<keyword evidence="1" id="KW-0560">Oxidoreductase</keyword>
<dbReference type="InterPro" id="IPR006094">
    <property type="entry name" value="Oxid_FAD_bind_N"/>
</dbReference>
<sequence length="416" mass="44876">MTVTHENNWAGNLTYRATAIHRPTSLGELRTLVASTDRIRALGTRHSFHRVADTTGALVSVDGLPRQIDVDSAASTVRVSAGLRYAEIASHVDGFALANMASLPHISVAGACATATHGSGVGNGSLATAVSALEMVTATGETVTLSRGDPDFDGAVVALGALGIVTAVTLDLVPAFEVRQYVYEGLAFDEDVLAVLAGAYSVSLFTDWTGPTINQVWVKQRTTDPELAVPAKPADGPRHPVPGMPAENCTQQLGVPGPWHERMPHFRPEFTPSAGEELQAEFMVARVDAMAALRAVYEIRERICPVLQISEIRTIAADSLWLSPFYQRDAVSIHFTLAADPDAVRPVLSVIERQLAPFAARPHWAKLFTLAPEVVRSRYPRLADFRDLTRRLDPEGKFRNDFVTELLAEPAGGARS</sequence>
<dbReference type="Pfam" id="PF04030">
    <property type="entry name" value="ALO"/>
    <property type="match status" value="1"/>
</dbReference>
<dbReference type="GO" id="GO:0080049">
    <property type="term" value="F:L-gulono-1,4-lactone dehydrogenase activity"/>
    <property type="evidence" value="ECO:0007669"/>
    <property type="project" value="TreeGrafter"/>
</dbReference>
<dbReference type="SUPFAM" id="SSF56176">
    <property type="entry name" value="FAD-binding/transporter-associated domain-like"/>
    <property type="match status" value="1"/>
</dbReference>
<keyword evidence="4" id="KW-1185">Reference proteome</keyword>
<dbReference type="AlphaFoldDB" id="A0A4R2JM13"/>
<evidence type="ECO:0000313" key="4">
    <source>
        <dbReference type="Proteomes" id="UP000295680"/>
    </source>
</evidence>
<dbReference type="Gene3D" id="3.30.465.10">
    <property type="match status" value="1"/>
</dbReference>
<dbReference type="OrthoDB" id="9800184at2"/>
<dbReference type="Gene3D" id="3.30.43.10">
    <property type="entry name" value="Uridine Diphospho-n-acetylenolpyruvylglucosamine Reductase, domain 2"/>
    <property type="match status" value="1"/>
</dbReference>
<dbReference type="PANTHER" id="PTHR43762">
    <property type="entry name" value="L-GULONOLACTONE OXIDASE"/>
    <property type="match status" value="1"/>
</dbReference>
<name>A0A4R2JM13_9PSEU</name>
<dbReference type="PIRSF" id="PIRSF000136">
    <property type="entry name" value="LGO_GLO"/>
    <property type="match status" value="1"/>
</dbReference>
<dbReference type="InterPro" id="IPR036318">
    <property type="entry name" value="FAD-bd_PCMH-like_sf"/>
</dbReference>
<comment type="caution">
    <text evidence="3">The sequence shown here is derived from an EMBL/GenBank/DDBJ whole genome shotgun (WGS) entry which is preliminary data.</text>
</comment>
<evidence type="ECO:0000313" key="3">
    <source>
        <dbReference type="EMBL" id="TCO55235.1"/>
    </source>
</evidence>
<dbReference type="Proteomes" id="UP000295680">
    <property type="component" value="Unassembled WGS sequence"/>
</dbReference>
<dbReference type="InterPro" id="IPR016166">
    <property type="entry name" value="FAD-bd_PCMH"/>
</dbReference>
<dbReference type="Pfam" id="PF01565">
    <property type="entry name" value="FAD_binding_4"/>
    <property type="match status" value="1"/>
</dbReference>
<dbReference type="InterPro" id="IPR010031">
    <property type="entry name" value="FAD_lactone_oxidase-like"/>
</dbReference>
<dbReference type="InterPro" id="IPR016167">
    <property type="entry name" value="FAD-bd_PCMH_sub1"/>
</dbReference>
<feature type="domain" description="FAD-binding PCMH-type" evidence="2">
    <location>
        <begin position="13"/>
        <end position="175"/>
    </location>
</feature>
<organism evidence="3 4">
    <name type="scientific">Actinocrispum wychmicini</name>
    <dbReference type="NCBI Taxonomy" id="1213861"/>
    <lineage>
        <taxon>Bacteria</taxon>
        <taxon>Bacillati</taxon>
        <taxon>Actinomycetota</taxon>
        <taxon>Actinomycetes</taxon>
        <taxon>Pseudonocardiales</taxon>
        <taxon>Pseudonocardiaceae</taxon>
        <taxon>Actinocrispum</taxon>
    </lineage>
</organism>
<dbReference type="EMBL" id="SLWS01000008">
    <property type="protein sequence ID" value="TCO55235.1"/>
    <property type="molecule type" value="Genomic_DNA"/>
</dbReference>
<dbReference type="PANTHER" id="PTHR43762:SF1">
    <property type="entry name" value="D-ARABINONO-1,4-LACTONE OXIDASE"/>
    <property type="match status" value="1"/>
</dbReference>